<evidence type="ECO:0000313" key="4">
    <source>
        <dbReference type="EMBL" id="MCU9969550.1"/>
    </source>
</evidence>
<evidence type="ECO:0000313" key="5">
    <source>
        <dbReference type="EMBL" id="STO15859.1"/>
    </source>
</evidence>
<dbReference type="Pfam" id="PF05025">
    <property type="entry name" value="RbsD_FucU"/>
    <property type="match status" value="1"/>
</dbReference>
<evidence type="ECO:0000313" key="7">
    <source>
        <dbReference type="Proteomes" id="UP001209486"/>
    </source>
</evidence>
<dbReference type="EMBL" id="VSZY01000018">
    <property type="protein sequence ID" value="MCU9969550.1"/>
    <property type="molecule type" value="Genomic_DNA"/>
</dbReference>
<gene>
    <name evidence="5" type="primary">fucU</name>
    <name evidence="4" type="ORF">FYZ43_09180</name>
    <name evidence="5" type="ORF">NCTC11819_00403</name>
</gene>
<dbReference type="InterPro" id="IPR050443">
    <property type="entry name" value="RbsD/FucU_mutarotase"/>
</dbReference>
<comment type="catalytic activity">
    <reaction evidence="1">
        <text>beta-D-ribopyranose = beta-D-ribofuranose</text>
        <dbReference type="Rhea" id="RHEA:25432"/>
        <dbReference type="ChEBI" id="CHEBI:27476"/>
        <dbReference type="ChEBI" id="CHEBI:47002"/>
        <dbReference type="EC" id="5.4.99.62"/>
    </reaction>
</comment>
<accession>A0A2J9KPK3</accession>
<reference evidence="5 6" key="1">
    <citation type="submission" date="2018-06" db="EMBL/GenBank/DDBJ databases">
        <authorList>
            <consortium name="Pathogen Informatics"/>
            <person name="Doyle S."/>
        </authorList>
    </citation>
    <scope>NUCLEOTIDE SEQUENCE [LARGE SCALE GENOMIC DNA]</scope>
    <source>
        <strain evidence="5 6">NCTC11819</strain>
    </source>
</reference>
<dbReference type="AlphaFoldDB" id="A0A2J9KPK3"/>
<dbReference type="InterPro" id="IPR007721">
    <property type="entry name" value="RbsD_FucU"/>
</dbReference>
<dbReference type="RefSeq" id="WP_103758872.1">
    <property type="nucleotide sequence ID" value="NZ_JABCUP010000017.1"/>
</dbReference>
<evidence type="ECO:0000256" key="2">
    <source>
        <dbReference type="ARBA" id="ARBA00023235"/>
    </source>
</evidence>
<dbReference type="Proteomes" id="UP001209486">
    <property type="component" value="Unassembled WGS sequence"/>
</dbReference>
<proteinExistence type="predicted"/>
<dbReference type="GO" id="GO:0062193">
    <property type="term" value="F:D-ribose pyranase activity"/>
    <property type="evidence" value="ECO:0007669"/>
    <property type="project" value="UniProtKB-EC"/>
</dbReference>
<dbReference type="SUPFAM" id="SSF102546">
    <property type="entry name" value="RbsD-like"/>
    <property type="match status" value="1"/>
</dbReference>
<dbReference type="GO" id="GO:0042806">
    <property type="term" value="F:fucose binding"/>
    <property type="evidence" value="ECO:0007669"/>
    <property type="project" value="TreeGrafter"/>
</dbReference>
<evidence type="ECO:0000256" key="1">
    <source>
        <dbReference type="ARBA" id="ARBA00000223"/>
    </source>
</evidence>
<dbReference type="Gene3D" id="3.40.1650.10">
    <property type="entry name" value="RbsD-like domain"/>
    <property type="match status" value="1"/>
</dbReference>
<reference evidence="4 7" key="2">
    <citation type="submission" date="2019-08" db="EMBL/GenBank/DDBJ databases">
        <title>Comparison of rpoB and gyrB Sequences from Mobiluncus Species and Development of a Multiplex PCR Method for Clinical Detection of Mobiluncus curtisii and Mobiluncus mulieris.</title>
        <authorList>
            <person name="Yang L."/>
            <person name="Shen Y."/>
            <person name="Xu G."/>
            <person name="Shu L.-B."/>
            <person name="Hu J."/>
            <person name="Zhang R."/>
            <person name="Wang Y."/>
            <person name="Zhou H.-W."/>
            <person name="Zhang X."/>
        </authorList>
    </citation>
    <scope>NUCLEOTIDE SEQUENCE [LARGE SCALE GENOMIC DNA]</scope>
    <source>
        <strain evidence="4 7">M26</strain>
    </source>
</reference>
<keyword evidence="2 5" id="KW-0413">Isomerase</keyword>
<dbReference type="PANTHER" id="PTHR31690:SF4">
    <property type="entry name" value="FUCOSE MUTAROTASE"/>
    <property type="match status" value="1"/>
</dbReference>
<dbReference type="EMBL" id="UGGQ01000006">
    <property type="protein sequence ID" value="STO15859.1"/>
    <property type="molecule type" value="Genomic_DNA"/>
</dbReference>
<dbReference type="PANTHER" id="PTHR31690">
    <property type="entry name" value="FUCOSE MUTAROTASE"/>
    <property type="match status" value="1"/>
</dbReference>
<organism evidence="5 6">
    <name type="scientific">Mobiluncus mulieris</name>
    <dbReference type="NCBI Taxonomy" id="2052"/>
    <lineage>
        <taxon>Bacteria</taxon>
        <taxon>Bacillati</taxon>
        <taxon>Actinomycetota</taxon>
        <taxon>Actinomycetes</taxon>
        <taxon>Actinomycetales</taxon>
        <taxon>Actinomycetaceae</taxon>
        <taxon>Mobiluncus</taxon>
    </lineage>
</organism>
<dbReference type="EC" id="5.1.3.-" evidence="5"/>
<sequence length="141" mass="16011">MLYKIPHILSPELVKVMMEMGHGDEITFGDANYPQNGSTQKVIRADGLLIPDILAGVLELLPLDFYNDWQYALMNTVEGDSRPDVWDTYDKIVKNAAPQATLKLFERFDFYEQARKSQITVLTGETALYGNIILRKGVIMQ</sequence>
<dbReference type="GO" id="GO:0006004">
    <property type="term" value="P:fucose metabolic process"/>
    <property type="evidence" value="ECO:0007669"/>
    <property type="project" value="TreeGrafter"/>
</dbReference>
<dbReference type="Proteomes" id="UP000255284">
    <property type="component" value="Unassembled WGS sequence"/>
</dbReference>
<dbReference type="GO" id="GO:0036373">
    <property type="term" value="F:L-fucose mutarotase activity"/>
    <property type="evidence" value="ECO:0007669"/>
    <property type="project" value="UniProtKB-EC"/>
</dbReference>
<name>A0A2J9KPK3_9ACTO</name>
<protein>
    <submittedName>
        <fullName evidence="4">Fucose isomerase</fullName>
    </submittedName>
    <submittedName>
        <fullName evidence="5">L-fucose mutarotase</fullName>
        <ecNumber evidence="5">5.1.3.-</ecNumber>
    </submittedName>
</protein>
<dbReference type="InterPro" id="IPR023750">
    <property type="entry name" value="RbsD-like_sf"/>
</dbReference>
<evidence type="ECO:0000313" key="6">
    <source>
        <dbReference type="Proteomes" id="UP000255284"/>
    </source>
</evidence>
<comment type="caution">
    <text evidence="5">The sequence shown here is derived from an EMBL/GenBank/DDBJ whole genome shotgun (WGS) entry which is preliminary data.</text>
</comment>
<dbReference type="GeneID" id="61167337"/>
<evidence type="ECO:0000256" key="3">
    <source>
        <dbReference type="ARBA" id="ARBA00036324"/>
    </source>
</evidence>
<comment type="catalytic activity">
    <reaction evidence="3">
        <text>alpha-L-fucose = beta-L-fucose</text>
        <dbReference type="Rhea" id="RHEA:25580"/>
        <dbReference type="ChEBI" id="CHEBI:42548"/>
        <dbReference type="ChEBI" id="CHEBI:42589"/>
        <dbReference type="EC" id="5.1.3.29"/>
    </reaction>
</comment>